<feature type="non-terminal residue" evidence="1">
    <location>
        <position position="1"/>
    </location>
</feature>
<reference evidence="1" key="1">
    <citation type="submission" date="2023-10" db="EMBL/GenBank/DDBJ databases">
        <authorList>
            <person name="Chen Y."/>
            <person name="Shah S."/>
            <person name="Dougan E. K."/>
            <person name="Thang M."/>
            <person name="Chan C."/>
        </authorList>
    </citation>
    <scope>NUCLEOTIDE SEQUENCE [LARGE SCALE GENOMIC DNA]</scope>
</reference>
<proteinExistence type="predicted"/>
<feature type="non-terminal residue" evidence="1">
    <location>
        <position position="291"/>
    </location>
</feature>
<organism evidence="1 2">
    <name type="scientific">Prorocentrum cordatum</name>
    <dbReference type="NCBI Taxonomy" id="2364126"/>
    <lineage>
        <taxon>Eukaryota</taxon>
        <taxon>Sar</taxon>
        <taxon>Alveolata</taxon>
        <taxon>Dinophyceae</taxon>
        <taxon>Prorocentrales</taxon>
        <taxon>Prorocentraceae</taxon>
        <taxon>Prorocentrum</taxon>
    </lineage>
</organism>
<protein>
    <submittedName>
        <fullName evidence="1">Uncharacterized protein</fullName>
    </submittedName>
</protein>
<dbReference type="Proteomes" id="UP001189429">
    <property type="component" value="Unassembled WGS sequence"/>
</dbReference>
<keyword evidence="2" id="KW-1185">Reference proteome</keyword>
<accession>A0ABN9XKG2</accession>
<name>A0ABN9XKG2_9DINO</name>
<sequence length="291" mass="32501">DTLMKVIEPMHGQMDAPRRWWRRAVDDLKASGLKQHPLGPCLVVSYDKDGNCDGFVLLYVGDVLGRGDRKPGSNCDDVIEAVKRKFKFREWIEEDEVEHCGSDLHQTTHWGNKHSNGAEVNETLRFYRQNAGVGLKMKKFGKVSDIVLAAMADAAWGVRQDGSSYGGYVTMAFHSKVFDGEASRVIATCRIPAAAGMDTREFAKRFWAALIYDIVNVNVDESTHYAGESALAIEAKALDDATKKDIITSFQDKRPGIKVLALRERIEATQTQWKLVSSERQYADGLTKLEA</sequence>
<comment type="caution">
    <text evidence="1">The sequence shown here is derived from an EMBL/GenBank/DDBJ whole genome shotgun (WGS) entry which is preliminary data.</text>
</comment>
<evidence type="ECO:0000313" key="1">
    <source>
        <dbReference type="EMBL" id="CAK0900306.1"/>
    </source>
</evidence>
<evidence type="ECO:0000313" key="2">
    <source>
        <dbReference type="Proteomes" id="UP001189429"/>
    </source>
</evidence>
<dbReference type="EMBL" id="CAUYUJ010020756">
    <property type="protein sequence ID" value="CAK0900306.1"/>
    <property type="molecule type" value="Genomic_DNA"/>
</dbReference>
<gene>
    <name evidence="1" type="ORF">PCOR1329_LOCUS77622</name>
</gene>